<dbReference type="InterPro" id="IPR000524">
    <property type="entry name" value="Tscrpt_reg_HTH_GntR"/>
</dbReference>
<sequence>MISEFSIKRDSDQQASGYDRVVSFLKEQLIHGHLKEGDMLLPERELALRLNVSRPVVREALRALAIIGAVEIQHGVGTVIRQPDATALGEFFSIGLAHHARAVDDVMEARVAIECQAIRLACARATSIDFIQLAGGIDDIRATIGDPVAGARADFEFHRLIVQASRSDTLISIYSVISDLLLRSHLNRRREVATVEGINRDIEQAHVEILEAIEARDADAADAVLRRHFAIGAQIRSSALPNREGAE</sequence>
<evidence type="ECO:0000313" key="6">
    <source>
        <dbReference type="Proteomes" id="UP001595613"/>
    </source>
</evidence>
<dbReference type="PRINTS" id="PR00035">
    <property type="entry name" value="HTHGNTR"/>
</dbReference>
<dbReference type="SUPFAM" id="SSF46785">
    <property type="entry name" value="Winged helix' DNA-binding domain"/>
    <property type="match status" value="1"/>
</dbReference>
<dbReference type="Pfam" id="PF00392">
    <property type="entry name" value="GntR"/>
    <property type="match status" value="1"/>
</dbReference>
<evidence type="ECO:0000259" key="4">
    <source>
        <dbReference type="PROSITE" id="PS50949"/>
    </source>
</evidence>
<keyword evidence="1" id="KW-0805">Transcription regulation</keyword>
<dbReference type="EMBL" id="JBHRYD010000016">
    <property type="protein sequence ID" value="MFC3706233.1"/>
    <property type="molecule type" value="Genomic_DNA"/>
</dbReference>
<evidence type="ECO:0000256" key="1">
    <source>
        <dbReference type="ARBA" id="ARBA00023015"/>
    </source>
</evidence>
<accession>A0ABV7X6E9</accession>
<dbReference type="InterPro" id="IPR008920">
    <property type="entry name" value="TF_FadR/GntR_C"/>
</dbReference>
<dbReference type="PANTHER" id="PTHR43537:SF5">
    <property type="entry name" value="UXU OPERON TRANSCRIPTIONAL REGULATOR"/>
    <property type="match status" value="1"/>
</dbReference>
<keyword evidence="6" id="KW-1185">Reference proteome</keyword>
<dbReference type="SMART" id="SM00345">
    <property type="entry name" value="HTH_GNTR"/>
    <property type="match status" value="1"/>
</dbReference>
<protein>
    <submittedName>
        <fullName evidence="5">FadR/GntR family transcriptional regulator</fullName>
    </submittedName>
</protein>
<dbReference type="InterPro" id="IPR036390">
    <property type="entry name" value="WH_DNA-bd_sf"/>
</dbReference>
<dbReference type="Gene3D" id="1.10.10.10">
    <property type="entry name" value="Winged helix-like DNA-binding domain superfamily/Winged helix DNA-binding domain"/>
    <property type="match status" value="1"/>
</dbReference>
<evidence type="ECO:0000313" key="5">
    <source>
        <dbReference type="EMBL" id="MFC3706233.1"/>
    </source>
</evidence>
<dbReference type="Gene3D" id="1.20.120.530">
    <property type="entry name" value="GntR ligand-binding domain-like"/>
    <property type="match status" value="1"/>
</dbReference>
<dbReference type="RefSeq" id="WP_380098334.1">
    <property type="nucleotide sequence ID" value="NZ_JBHRYD010000016.1"/>
</dbReference>
<reference evidence="6" key="1">
    <citation type="journal article" date="2019" name="Int. J. Syst. Evol. Microbiol.">
        <title>The Global Catalogue of Microorganisms (GCM) 10K type strain sequencing project: providing services to taxonomists for standard genome sequencing and annotation.</title>
        <authorList>
            <consortium name="The Broad Institute Genomics Platform"/>
            <consortium name="The Broad Institute Genome Sequencing Center for Infectious Disease"/>
            <person name="Wu L."/>
            <person name="Ma J."/>
        </authorList>
    </citation>
    <scope>NUCLEOTIDE SEQUENCE [LARGE SCALE GENOMIC DNA]</scope>
    <source>
        <strain evidence="6">KCTC 42281</strain>
    </source>
</reference>
<dbReference type="PROSITE" id="PS50949">
    <property type="entry name" value="HTH_GNTR"/>
    <property type="match status" value="1"/>
</dbReference>
<keyword evidence="3" id="KW-0804">Transcription</keyword>
<proteinExistence type="predicted"/>
<evidence type="ECO:0000256" key="3">
    <source>
        <dbReference type="ARBA" id="ARBA00023163"/>
    </source>
</evidence>
<comment type="caution">
    <text evidence="5">The sequence shown here is derived from an EMBL/GenBank/DDBJ whole genome shotgun (WGS) entry which is preliminary data.</text>
</comment>
<dbReference type="Pfam" id="PF07729">
    <property type="entry name" value="FCD"/>
    <property type="match status" value="1"/>
</dbReference>
<feature type="domain" description="HTH gntR-type" evidence="4">
    <location>
        <begin position="15"/>
        <end position="83"/>
    </location>
</feature>
<dbReference type="PANTHER" id="PTHR43537">
    <property type="entry name" value="TRANSCRIPTIONAL REGULATOR, GNTR FAMILY"/>
    <property type="match status" value="1"/>
</dbReference>
<name>A0ABV7X6E9_9HYPH</name>
<dbReference type="CDD" id="cd07377">
    <property type="entry name" value="WHTH_GntR"/>
    <property type="match status" value="1"/>
</dbReference>
<organism evidence="5 6">
    <name type="scientific">Devosia honganensis</name>
    <dbReference type="NCBI Taxonomy" id="1610527"/>
    <lineage>
        <taxon>Bacteria</taxon>
        <taxon>Pseudomonadati</taxon>
        <taxon>Pseudomonadota</taxon>
        <taxon>Alphaproteobacteria</taxon>
        <taxon>Hyphomicrobiales</taxon>
        <taxon>Devosiaceae</taxon>
        <taxon>Devosia</taxon>
    </lineage>
</organism>
<dbReference type="InterPro" id="IPR036388">
    <property type="entry name" value="WH-like_DNA-bd_sf"/>
</dbReference>
<dbReference type="Proteomes" id="UP001595613">
    <property type="component" value="Unassembled WGS sequence"/>
</dbReference>
<evidence type="ECO:0000256" key="2">
    <source>
        <dbReference type="ARBA" id="ARBA00023125"/>
    </source>
</evidence>
<dbReference type="SMART" id="SM00895">
    <property type="entry name" value="FCD"/>
    <property type="match status" value="1"/>
</dbReference>
<dbReference type="SUPFAM" id="SSF48008">
    <property type="entry name" value="GntR ligand-binding domain-like"/>
    <property type="match status" value="1"/>
</dbReference>
<keyword evidence="2" id="KW-0238">DNA-binding</keyword>
<gene>
    <name evidence="5" type="ORF">ACFOOL_15895</name>
</gene>
<dbReference type="InterPro" id="IPR011711">
    <property type="entry name" value="GntR_C"/>
</dbReference>